<accession>A0ABR2A5Z4</accession>
<reference evidence="1 2" key="1">
    <citation type="journal article" date="2024" name="G3 (Bethesda)">
        <title>Genome assembly of Hibiscus sabdariffa L. provides insights into metabolisms of medicinal natural products.</title>
        <authorList>
            <person name="Kim T."/>
        </authorList>
    </citation>
    <scope>NUCLEOTIDE SEQUENCE [LARGE SCALE GENOMIC DNA]</scope>
    <source>
        <strain evidence="1">TK-2024</strain>
        <tissue evidence="1">Old leaves</tissue>
    </source>
</reference>
<evidence type="ECO:0000313" key="2">
    <source>
        <dbReference type="Proteomes" id="UP001396334"/>
    </source>
</evidence>
<dbReference type="Proteomes" id="UP001396334">
    <property type="component" value="Unassembled WGS sequence"/>
</dbReference>
<gene>
    <name evidence="1" type="ORF">V6N11_057449</name>
</gene>
<name>A0ABR2A5Z4_9ROSI</name>
<keyword evidence="2" id="KW-1185">Reference proteome</keyword>
<comment type="caution">
    <text evidence="1">The sequence shown here is derived from an EMBL/GenBank/DDBJ whole genome shotgun (WGS) entry which is preliminary data.</text>
</comment>
<evidence type="ECO:0000313" key="1">
    <source>
        <dbReference type="EMBL" id="KAK8488117.1"/>
    </source>
</evidence>
<organism evidence="1 2">
    <name type="scientific">Hibiscus sabdariffa</name>
    <name type="common">roselle</name>
    <dbReference type="NCBI Taxonomy" id="183260"/>
    <lineage>
        <taxon>Eukaryota</taxon>
        <taxon>Viridiplantae</taxon>
        <taxon>Streptophyta</taxon>
        <taxon>Embryophyta</taxon>
        <taxon>Tracheophyta</taxon>
        <taxon>Spermatophyta</taxon>
        <taxon>Magnoliopsida</taxon>
        <taxon>eudicotyledons</taxon>
        <taxon>Gunneridae</taxon>
        <taxon>Pentapetalae</taxon>
        <taxon>rosids</taxon>
        <taxon>malvids</taxon>
        <taxon>Malvales</taxon>
        <taxon>Malvaceae</taxon>
        <taxon>Malvoideae</taxon>
        <taxon>Hibiscus</taxon>
    </lineage>
</organism>
<protein>
    <submittedName>
        <fullName evidence="1">Uncharacterized protein</fullName>
    </submittedName>
</protein>
<dbReference type="EMBL" id="JBBPBN010000362">
    <property type="protein sequence ID" value="KAK8488117.1"/>
    <property type="molecule type" value="Genomic_DNA"/>
</dbReference>
<sequence length="67" mass="7204">MVNRAGGCVVMKDGREGDGGLTHGSCVRVKEVMVVTILIEVCGSDGEDLVTMSGRGSFMRARRRFTL</sequence>
<proteinExistence type="predicted"/>